<dbReference type="Pfam" id="PF00557">
    <property type="entry name" value="Peptidase_M24"/>
    <property type="match status" value="1"/>
</dbReference>
<reference evidence="2 3" key="1">
    <citation type="submission" date="2020-08" db="EMBL/GenBank/DDBJ databases">
        <title>Genomic Encyclopedia of Type Strains, Phase IV (KMG-V): Genome sequencing to study the core and pangenomes of soil and plant-associated prokaryotes.</title>
        <authorList>
            <person name="Whitman W."/>
        </authorList>
    </citation>
    <scope>NUCLEOTIDE SEQUENCE [LARGE SCALE GENOMIC DNA]</scope>
    <source>
        <strain evidence="2 3">X5P3</strain>
    </source>
</reference>
<proteinExistence type="predicted"/>
<gene>
    <name evidence="2" type="ORF">HDF15_003611</name>
</gene>
<name>A0A7W7ZT05_9BACT</name>
<keyword evidence="2" id="KW-0031">Aminopeptidase</keyword>
<dbReference type="InterPro" id="IPR050659">
    <property type="entry name" value="Peptidase_M24B"/>
</dbReference>
<dbReference type="PANTHER" id="PTHR46112">
    <property type="entry name" value="AMINOPEPTIDASE"/>
    <property type="match status" value="1"/>
</dbReference>
<evidence type="ECO:0000313" key="3">
    <source>
        <dbReference type="Proteomes" id="UP000584867"/>
    </source>
</evidence>
<dbReference type="AlphaFoldDB" id="A0A7W7ZT05"/>
<comment type="caution">
    <text evidence="2">The sequence shown here is derived from an EMBL/GenBank/DDBJ whole genome shotgun (WGS) entry which is preliminary data.</text>
</comment>
<keyword evidence="2" id="KW-0378">Hydrolase</keyword>
<keyword evidence="2" id="KW-0645">Protease</keyword>
<evidence type="ECO:0000259" key="1">
    <source>
        <dbReference type="Pfam" id="PF00557"/>
    </source>
</evidence>
<dbReference type="EMBL" id="JACHIO010000015">
    <property type="protein sequence ID" value="MBB5065248.1"/>
    <property type="molecule type" value="Genomic_DNA"/>
</dbReference>
<evidence type="ECO:0000313" key="2">
    <source>
        <dbReference type="EMBL" id="MBB5065248.1"/>
    </source>
</evidence>
<dbReference type="Gene3D" id="3.90.230.10">
    <property type="entry name" value="Creatinase/methionine aminopeptidase superfamily"/>
    <property type="match status" value="1"/>
</dbReference>
<dbReference type="GO" id="GO:0004177">
    <property type="term" value="F:aminopeptidase activity"/>
    <property type="evidence" value="ECO:0007669"/>
    <property type="project" value="UniProtKB-KW"/>
</dbReference>
<dbReference type="PANTHER" id="PTHR46112:SF3">
    <property type="entry name" value="AMINOPEPTIDASE YPDF"/>
    <property type="match status" value="1"/>
</dbReference>
<dbReference type="Proteomes" id="UP000584867">
    <property type="component" value="Unassembled WGS sequence"/>
</dbReference>
<dbReference type="SUPFAM" id="SSF55920">
    <property type="entry name" value="Creatinase/aminopeptidase"/>
    <property type="match status" value="1"/>
</dbReference>
<feature type="domain" description="Peptidase M24" evidence="1">
    <location>
        <begin position="168"/>
        <end position="372"/>
    </location>
</feature>
<accession>A0A7W7ZT05</accession>
<dbReference type="RefSeq" id="WP_184257780.1">
    <property type="nucleotide sequence ID" value="NZ_JACHIO010000015.1"/>
</dbReference>
<sequence>MNLDAIQSALRDHNLDGWLFYDHHHRDPIAYRILGLDTQMFVSRRWYYFIPAKGEPQKLVHRIESGKLDAVPGAKHEYSSWQELERELASMLNGAKKIAMQYSPRNAIMYVSMVDAGTVEVLRAMDKEVVSSADLVSQFEAVLSEEQIATHYAAQQKLDGVLTAGWKRIGDEVRAGRNPDEFSIITFLNQGMEREGLWTDHGPNCSAGPNSADSHYEPSRESSRTIRNGDFVLIDIWAKLANRPEAIWYDITWTGVVGREPSDREQLIFSTVRDARDAAIATVQKAYTENRAIAGWEADDAARNVIRNAGFGEWFTHRTGHNIAIELHGNGAHLDNLETHDERLLLPNTCFSVEPGIYFPGEFGVRSEVNMLTRPGNAVVTGPMQRELVRI</sequence>
<dbReference type="InterPro" id="IPR000994">
    <property type="entry name" value="Pept_M24"/>
</dbReference>
<organism evidence="2 3">
    <name type="scientific">Granulicella mallensis</name>
    <dbReference type="NCBI Taxonomy" id="940614"/>
    <lineage>
        <taxon>Bacteria</taxon>
        <taxon>Pseudomonadati</taxon>
        <taxon>Acidobacteriota</taxon>
        <taxon>Terriglobia</taxon>
        <taxon>Terriglobales</taxon>
        <taxon>Acidobacteriaceae</taxon>
        <taxon>Granulicella</taxon>
    </lineage>
</organism>
<protein>
    <submittedName>
        <fullName evidence="2">Xaa-Pro aminopeptidase</fullName>
    </submittedName>
</protein>
<dbReference type="InterPro" id="IPR036005">
    <property type="entry name" value="Creatinase/aminopeptidase-like"/>
</dbReference>